<dbReference type="Proteomes" id="UP001501676">
    <property type="component" value="Unassembled WGS sequence"/>
</dbReference>
<gene>
    <name evidence="1" type="ORF">GCM10020369_71650</name>
</gene>
<accession>A0ABP6TA09</accession>
<evidence type="ECO:0000313" key="2">
    <source>
        <dbReference type="Proteomes" id="UP001501676"/>
    </source>
</evidence>
<reference evidence="2" key="1">
    <citation type="journal article" date="2019" name="Int. J. Syst. Evol. Microbiol.">
        <title>The Global Catalogue of Microorganisms (GCM) 10K type strain sequencing project: providing services to taxonomists for standard genome sequencing and annotation.</title>
        <authorList>
            <consortium name="The Broad Institute Genomics Platform"/>
            <consortium name="The Broad Institute Genome Sequencing Center for Infectious Disease"/>
            <person name="Wu L."/>
            <person name="Ma J."/>
        </authorList>
    </citation>
    <scope>NUCLEOTIDE SEQUENCE [LARGE SCALE GENOMIC DNA]</scope>
    <source>
        <strain evidence="2">JCM 9458</strain>
    </source>
</reference>
<organism evidence="1 2">
    <name type="scientific">Cryptosporangium minutisporangium</name>
    <dbReference type="NCBI Taxonomy" id="113569"/>
    <lineage>
        <taxon>Bacteria</taxon>
        <taxon>Bacillati</taxon>
        <taxon>Actinomycetota</taxon>
        <taxon>Actinomycetes</taxon>
        <taxon>Cryptosporangiales</taxon>
        <taxon>Cryptosporangiaceae</taxon>
        <taxon>Cryptosporangium</taxon>
    </lineage>
</organism>
<comment type="caution">
    <text evidence="1">The sequence shown here is derived from an EMBL/GenBank/DDBJ whole genome shotgun (WGS) entry which is preliminary data.</text>
</comment>
<name>A0ABP6TA09_9ACTN</name>
<proteinExistence type="predicted"/>
<protein>
    <submittedName>
        <fullName evidence="1">Uncharacterized protein</fullName>
    </submittedName>
</protein>
<keyword evidence="2" id="KW-1185">Reference proteome</keyword>
<sequence length="173" mass="18027">MSTPADIGGSCEDLVSAVETGPGTCQLGNAVERGRGPLHQLARTAVTSETRCARWQSARAVSANSVRGGEPTDRRSIRVRCTINPRRDRTPRVNGTVMWSAVVRASGTRPHSAPAVSWLSSELAPAYSKPAQQIVGMGSGPVKVTTTPGSGRCHRPPAICALIAASVKPCASS</sequence>
<dbReference type="EMBL" id="BAAAYN010000053">
    <property type="protein sequence ID" value="GAA3396119.1"/>
    <property type="molecule type" value="Genomic_DNA"/>
</dbReference>
<evidence type="ECO:0000313" key="1">
    <source>
        <dbReference type="EMBL" id="GAA3396119.1"/>
    </source>
</evidence>
<dbReference type="RefSeq" id="WP_345732728.1">
    <property type="nucleotide sequence ID" value="NZ_BAAAYN010000053.1"/>
</dbReference>